<dbReference type="FunFam" id="3.20.20.80:FF:000003">
    <property type="entry name" value="1,4-alpha-glucan branching enzyme GlgB"/>
    <property type="match status" value="1"/>
</dbReference>
<dbReference type="Gene3D" id="2.60.40.1180">
    <property type="entry name" value="Golgi alpha-mannosidase II"/>
    <property type="match status" value="1"/>
</dbReference>
<dbReference type="InterPro" id="IPR044143">
    <property type="entry name" value="GlgB_N_E_set_prok"/>
</dbReference>
<comment type="catalytic activity">
    <reaction evidence="1 10">
        <text>Transfers a segment of a (1-&gt;4)-alpha-D-glucan chain to a primary hydroxy group in a similar glucan chain.</text>
        <dbReference type="EC" id="2.4.1.18"/>
    </reaction>
</comment>
<keyword evidence="14" id="KW-1185">Reference proteome</keyword>
<evidence type="ECO:0000256" key="11">
    <source>
        <dbReference type="PIRSR" id="PIRSR000463-1"/>
    </source>
</evidence>
<dbReference type="InterPro" id="IPR013780">
    <property type="entry name" value="Glyco_hydro_b"/>
</dbReference>
<sequence length="728" mass="81353">MDRAKNSLSDAVSQADITAILSGDLADPFAVFGPDHRGIPGRLLCFDPHARTMDALTLDHVLPLAPLGGGIFTGDIGDAPYRLRGSDGTRDWSYDDPYRFGPVLGDLDLHLIAEGRHRRLWQALGAHVITHQGITGTHFAVWAPHARRVSVVGEFNAWDGRRAPMRRRNAGVWEIFLPGVMQNHSYQYEVLPQSGPPVLKSDPLAFGAQHPPQTASVVRGTGAHIWRDAGWMAGRATRQTREAPISIYEVHLGSWRHHDGQPMLYTQAAEELVDYVHDMGFTHIEFMPLTEYPFGGSWGYQPTGLYAPTCRHGAPDEFRALIDAAHAKGLGVIMDWVPAHFPSDAHGLAHFDGTPLYEHADPREGFHPDWNTLIYDFGRNEVRNFLSANAVYWLREFHLDGLRVDAVASMLYRDYSRADGAWIPNRDGGRENYEAIDFIQEMNTQAYGDTPEGVMTMAEESTSWPGVTQPVYAGGLGFGFKWNMGWMNDTLRYMAHPPIHRAHHHDLMTFGLVYGFSENFVLPISHDEVVHGKGSMLAKMPGTHAEKLANLRAYYGFMWGHPGKKLLFMGCEFAQPQEWNHDAQLDWSVLQDPAHAGLQRLIRDLNRLYRGTPALHQRDADPHGFQWINQDASAESVFSWLRWGHAGQPPVAVIANFTPVERRWRLGLPQTGTWEEMLNSDAEVYGGGNRGNLGKVTADGPPHAGQPHSALITLPPLSTLFFCPKEPR</sequence>
<dbReference type="HAMAP" id="MF_00685">
    <property type="entry name" value="GlgB"/>
    <property type="match status" value="1"/>
</dbReference>
<dbReference type="CDD" id="cd02855">
    <property type="entry name" value="E_set_GBE_prok_N"/>
    <property type="match status" value="1"/>
</dbReference>
<dbReference type="SUPFAM" id="SSF81296">
    <property type="entry name" value="E set domains"/>
    <property type="match status" value="2"/>
</dbReference>
<dbReference type="InterPro" id="IPR017853">
    <property type="entry name" value="GH"/>
</dbReference>
<evidence type="ECO:0000256" key="4">
    <source>
        <dbReference type="ARBA" id="ARBA00009000"/>
    </source>
</evidence>
<dbReference type="GO" id="GO:0005978">
    <property type="term" value="P:glycogen biosynthetic process"/>
    <property type="evidence" value="ECO:0007669"/>
    <property type="project" value="UniProtKB-UniRule"/>
</dbReference>
<evidence type="ECO:0000256" key="7">
    <source>
        <dbReference type="ARBA" id="ARBA00022679"/>
    </source>
</evidence>
<reference evidence="13 14" key="1">
    <citation type="submission" date="2018-04" db="EMBL/GenBank/DDBJ databases">
        <title>Pararhodobacter oceanense sp. nov., isolated from marine intertidal sediment.</title>
        <authorList>
            <person name="Wang X.-L."/>
            <person name="Du Z.-J."/>
        </authorList>
    </citation>
    <scope>NUCLEOTIDE SEQUENCE [LARGE SCALE GENOMIC DNA]</scope>
    <source>
        <strain evidence="13 14">AM505</strain>
    </source>
</reference>
<gene>
    <name evidence="10" type="primary">glgB</name>
    <name evidence="13" type="ORF">DDE20_14410</name>
</gene>
<dbReference type="NCBIfam" id="NF008967">
    <property type="entry name" value="PRK12313.1"/>
    <property type="match status" value="1"/>
</dbReference>
<dbReference type="GO" id="GO:0005829">
    <property type="term" value="C:cytosol"/>
    <property type="evidence" value="ECO:0007669"/>
    <property type="project" value="TreeGrafter"/>
</dbReference>
<dbReference type="InterPro" id="IPR006047">
    <property type="entry name" value="GH13_cat_dom"/>
</dbReference>
<name>A0A2T8HRA1_9RHOB</name>
<dbReference type="SUPFAM" id="SSF51445">
    <property type="entry name" value="(Trans)glycosidases"/>
    <property type="match status" value="1"/>
</dbReference>
<dbReference type="Pfam" id="PF02922">
    <property type="entry name" value="CBM_48"/>
    <property type="match status" value="1"/>
</dbReference>
<evidence type="ECO:0000259" key="12">
    <source>
        <dbReference type="SMART" id="SM00642"/>
    </source>
</evidence>
<dbReference type="Pfam" id="PF00128">
    <property type="entry name" value="Alpha-amylase"/>
    <property type="match status" value="1"/>
</dbReference>
<evidence type="ECO:0000313" key="13">
    <source>
        <dbReference type="EMBL" id="PVH27954.1"/>
    </source>
</evidence>
<dbReference type="FunFam" id="2.60.40.10:FF:000169">
    <property type="entry name" value="1,4-alpha-glucan branching enzyme GlgB"/>
    <property type="match status" value="1"/>
</dbReference>
<dbReference type="SMART" id="SM00642">
    <property type="entry name" value="Aamy"/>
    <property type="match status" value="1"/>
</dbReference>
<evidence type="ECO:0000256" key="2">
    <source>
        <dbReference type="ARBA" id="ARBA00002953"/>
    </source>
</evidence>
<keyword evidence="7 10" id="KW-0808">Transferase</keyword>
<evidence type="ECO:0000256" key="10">
    <source>
        <dbReference type="HAMAP-Rule" id="MF_00685"/>
    </source>
</evidence>
<dbReference type="PANTHER" id="PTHR43651:SF3">
    <property type="entry name" value="1,4-ALPHA-GLUCAN-BRANCHING ENZYME"/>
    <property type="match status" value="1"/>
</dbReference>
<dbReference type="GO" id="GO:0003844">
    <property type="term" value="F:1,4-alpha-glucan branching enzyme activity"/>
    <property type="evidence" value="ECO:0007669"/>
    <property type="project" value="UniProtKB-UniRule"/>
</dbReference>
<dbReference type="CDD" id="cd11322">
    <property type="entry name" value="AmyAc_Glg_BE"/>
    <property type="match status" value="1"/>
</dbReference>
<evidence type="ECO:0000256" key="5">
    <source>
        <dbReference type="ARBA" id="ARBA00022600"/>
    </source>
</evidence>
<comment type="pathway">
    <text evidence="3 10">Glycan biosynthesis; glycogen biosynthesis.</text>
</comment>
<feature type="active site" description="Nucleophile" evidence="10 11">
    <location>
        <position position="405"/>
    </location>
</feature>
<dbReference type="NCBIfam" id="TIGR01515">
    <property type="entry name" value="branching_enzym"/>
    <property type="match status" value="1"/>
</dbReference>
<keyword evidence="5 10" id="KW-0321">Glycogen metabolism</keyword>
<dbReference type="NCBIfam" id="NF003811">
    <property type="entry name" value="PRK05402.1"/>
    <property type="match status" value="1"/>
</dbReference>
<dbReference type="InterPro" id="IPR004193">
    <property type="entry name" value="Glyco_hydro_13_N"/>
</dbReference>
<dbReference type="PIRSF" id="PIRSF000463">
    <property type="entry name" value="GlgB"/>
    <property type="match status" value="1"/>
</dbReference>
<dbReference type="InterPro" id="IPR013783">
    <property type="entry name" value="Ig-like_fold"/>
</dbReference>
<feature type="active site" description="Proton donor" evidence="10 11">
    <location>
        <position position="459"/>
    </location>
</feature>
<accession>A0A2T8HRA1</accession>
<evidence type="ECO:0000256" key="3">
    <source>
        <dbReference type="ARBA" id="ARBA00004964"/>
    </source>
</evidence>
<dbReference type="Proteomes" id="UP000245911">
    <property type="component" value="Unassembled WGS sequence"/>
</dbReference>
<evidence type="ECO:0000256" key="9">
    <source>
        <dbReference type="ARBA" id="ARBA00023277"/>
    </source>
</evidence>
<protein>
    <recommendedName>
        <fullName evidence="10">1,4-alpha-glucan branching enzyme GlgB</fullName>
        <ecNumber evidence="10">2.4.1.18</ecNumber>
    </recommendedName>
    <alternativeName>
        <fullName evidence="10">1,4-alpha-D-glucan:1,4-alpha-D-glucan 6-glucosyl-transferase</fullName>
    </alternativeName>
    <alternativeName>
        <fullName evidence="10">Alpha-(1-&gt;4)-glucan branching enzyme</fullName>
    </alternativeName>
    <alternativeName>
        <fullName evidence="10">Glycogen branching enzyme</fullName>
        <shortName evidence="10">BE</shortName>
    </alternativeName>
</protein>
<dbReference type="InterPro" id="IPR014756">
    <property type="entry name" value="Ig_E-set"/>
</dbReference>
<evidence type="ECO:0000256" key="8">
    <source>
        <dbReference type="ARBA" id="ARBA00023056"/>
    </source>
</evidence>
<dbReference type="GO" id="GO:0043169">
    <property type="term" value="F:cation binding"/>
    <property type="evidence" value="ECO:0007669"/>
    <property type="project" value="InterPro"/>
</dbReference>
<dbReference type="RefSeq" id="WP_116559222.1">
    <property type="nucleotide sequence ID" value="NZ_QDKM01000007.1"/>
</dbReference>
<evidence type="ECO:0000313" key="14">
    <source>
        <dbReference type="Proteomes" id="UP000245911"/>
    </source>
</evidence>
<comment type="function">
    <text evidence="2 10">Catalyzes the formation of the alpha-1,6-glucosidic linkages in glycogen by scission of a 1,4-alpha-linked oligosaccharide from growing alpha-1,4-glucan chains and the subsequent attachment of the oligosaccharide to the alpha-1,6 position.</text>
</comment>
<dbReference type="SUPFAM" id="SSF51011">
    <property type="entry name" value="Glycosyl hydrolase domain"/>
    <property type="match status" value="1"/>
</dbReference>
<dbReference type="Gene3D" id="3.20.20.80">
    <property type="entry name" value="Glycosidases"/>
    <property type="match status" value="1"/>
</dbReference>
<proteinExistence type="inferred from homology"/>
<dbReference type="GO" id="GO:0004553">
    <property type="term" value="F:hydrolase activity, hydrolyzing O-glycosyl compounds"/>
    <property type="evidence" value="ECO:0007669"/>
    <property type="project" value="InterPro"/>
</dbReference>
<evidence type="ECO:0000256" key="6">
    <source>
        <dbReference type="ARBA" id="ARBA00022676"/>
    </source>
</evidence>
<dbReference type="UniPathway" id="UPA00164"/>
<comment type="subunit">
    <text evidence="10">Monomer.</text>
</comment>
<dbReference type="InterPro" id="IPR037439">
    <property type="entry name" value="Branching_enzy"/>
</dbReference>
<dbReference type="PANTHER" id="PTHR43651">
    <property type="entry name" value="1,4-ALPHA-GLUCAN-BRANCHING ENZYME"/>
    <property type="match status" value="1"/>
</dbReference>
<dbReference type="InterPro" id="IPR006407">
    <property type="entry name" value="GlgB"/>
</dbReference>
<dbReference type="OrthoDB" id="9800174at2"/>
<dbReference type="AlphaFoldDB" id="A0A2T8HRA1"/>
<dbReference type="Gene3D" id="2.60.40.10">
    <property type="entry name" value="Immunoglobulins"/>
    <property type="match status" value="1"/>
</dbReference>
<keyword evidence="6 10" id="KW-0328">Glycosyltransferase</keyword>
<comment type="similarity">
    <text evidence="4 10">Belongs to the glycosyl hydrolase 13 family. GlgB subfamily.</text>
</comment>
<keyword evidence="8 10" id="KW-0320">Glycogen biosynthesis</keyword>
<dbReference type="InterPro" id="IPR006048">
    <property type="entry name" value="A-amylase/branching_C"/>
</dbReference>
<comment type="caution">
    <text evidence="13">The sequence shown here is derived from an EMBL/GenBank/DDBJ whole genome shotgun (WGS) entry which is preliminary data.</text>
</comment>
<dbReference type="EC" id="2.4.1.18" evidence="10"/>
<organism evidence="13 14">
    <name type="scientific">Pararhodobacter oceanensis</name>
    <dbReference type="NCBI Taxonomy" id="2172121"/>
    <lineage>
        <taxon>Bacteria</taxon>
        <taxon>Pseudomonadati</taxon>
        <taxon>Pseudomonadota</taxon>
        <taxon>Alphaproteobacteria</taxon>
        <taxon>Rhodobacterales</taxon>
        <taxon>Paracoccaceae</taxon>
        <taxon>Pararhodobacter</taxon>
    </lineage>
</organism>
<dbReference type="Pfam" id="PF02806">
    <property type="entry name" value="Alpha-amylase_C"/>
    <property type="match status" value="1"/>
</dbReference>
<evidence type="ECO:0000256" key="1">
    <source>
        <dbReference type="ARBA" id="ARBA00000826"/>
    </source>
</evidence>
<keyword evidence="9 10" id="KW-0119">Carbohydrate metabolism</keyword>
<feature type="domain" description="Glycosyl hydrolase family 13 catalytic" evidence="12">
    <location>
        <begin position="249"/>
        <end position="595"/>
    </location>
</feature>
<dbReference type="EMBL" id="QDKM01000007">
    <property type="protein sequence ID" value="PVH27954.1"/>
    <property type="molecule type" value="Genomic_DNA"/>
</dbReference>
<dbReference type="FunFam" id="2.60.40.1180:FF:000002">
    <property type="entry name" value="1,4-alpha-glucan branching enzyme GlgB"/>
    <property type="match status" value="1"/>
</dbReference>